<proteinExistence type="predicted"/>
<dbReference type="GO" id="GO:0005737">
    <property type="term" value="C:cytoplasm"/>
    <property type="evidence" value="ECO:0007669"/>
    <property type="project" value="TreeGrafter"/>
</dbReference>
<dbReference type="PANTHER" id="PTHR43003:SF13">
    <property type="entry name" value="DNA-3-METHYLADENINE GLYCOSYLASE 2"/>
    <property type="match status" value="1"/>
</dbReference>
<evidence type="ECO:0000256" key="1">
    <source>
        <dbReference type="ARBA" id="ARBA00000086"/>
    </source>
</evidence>
<dbReference type="GO" id="GO:0043916">
    <property type="term" value="F:DNA-7-methylguanine glycosylase activity"/>
    <property type="evidence" value="ECO:0007669"/>
    <property type="project" value="TreeGrafter"/>
</dbReference>
<dbReference type="Proteomes" id="UP000177506">
    <property type="component" value="Unassembled WGS sequence"/>
</dbReference>
<dbReference type="GO" id="GO:0006307">
    <property type="term" value="P:DNA alkylation repair"/>
    <property type="evidence" value="ECO:0007669"/>
    <property type="project" value="TreeGrafter"/>
</dbReference>
<organism evidence="6 7">
    <name type="scientific">Hymenobacter coccineus</name>
    <dbReference type="NCBI Taxonomy" id="1908235"/>
    <lineage>
        <taxon>Bacteria</taxon>
        <taxon>Pseudomonadati</taxon>
        <taxon>Bacteroidota</taxon>
        <taxon>Cytophagia</taxon>
        <taxon>Cytophagales</taxon>
        <taxon>Hymenobacteraceae</taxon>
        <taxon>Hymenobacter</taxon>
    </lineage>
</organism>
<dbReference type="InterPro" id="IPR011257">
    <property type="entry name" value="DNA_glycosylase"/>
</dbReference>
<sequence length="296" mass="31824">MRFTGDYALAASVSLAASAAFVDGLRRGPDGESEVLDLAFPLEGSWHPVGVRVHQQHNGSVSAHLLTNPGSAMTHEVRATLERMLSLDVDGTGFADVAARDNVVAGLRQRHCGIRPVLLPSPYEAAARAIIGHQLPVRQAAAITARIAADHGVPVEVGERVMTTFPAPAQLIHLPAVRGLAARKVEQLRVLGNAAADGWLSSARLRALPRDEALAELQQLPGIGPFSAELVMMRGVGEPDAFPLLEKRLHRAMAAAYDLGEAPDLPTLERIAERWRPYRNWAGLLLRNFQPVGETA</sequence>
<comment type="caution">
    <text evidence="6">The sequence shown here is derived from an EMBL/GenBank/DDBJ whole genome shotgun (WGS) entry which is preliminary data.</text>
</comment>
<comment type="catalytic activity">
    <reaction evidence="1">
        <text>Hydrolysis of alkylated DNA, releasing 3-methyladenine, 3-methylguanine, 7-methylguanine and 7-methyladenine.</text>
        <dbReference type="EC" id="3.2.2.21"/>
    </reaction>
</comment>
<name>A0A1G1SU30_9BACT</name>
<dbReference type="Gene3D" id="1.10.340.30">
    <property type="entry name" value="Hypothetical protein, domain 2"/>
    <property type="match status" value="1"/>
</dbReference>
<evidence type="ECO:0000256" key="2">
    <source>
        <dbReference type="ARBA" id="ARBA00012000"/>
    </source>
</evidence>
<dbReference type="EMBL" id="MDZA01000437">
    <property type="protein sequence ID" value="OGX82138.1"/>
    <property type="molecule type" value="Genomic_DNA"/>
</dbReference>
<feature type="domain" description="HhH-GPD" evidence="5">
    <location>
        <begin position="131"/>
        <end position="291"/>
    </location>
</feature>
<reference evidence="6 7" key="1">
    <citation type="submission" date="2016-08" db="EMBL/GenBank/DDBJ databases">
        <title>Hymenobacter coccineus sp. nov., Hymenobacter lapidarius sp. nov. and Hymenobacter glacialis sp. nov., isolated from Antarctic soil.</title>
        <authorList>
            <person name="Sedlacek I."/>
            <person name="Kralova S."/>
            <person name="Kyrova K."/>
            <person name="Maslanova I."/>
            <person name="Stankova E."/>
            <person name="Vrbovska V."/>
            <person name="Nemec M."/>
            <person name="Bartak M."/>
            <person name="Svec P."/>
            <person name="Busse H.-J."/>
            <person name="Pantucek R."/>
        </authorList>
    </citation>
    <scope>NUCLEOTIDE SEQUENCE [LARGE SCALE GENOMIC DNA]</scope>
    <source>
        <strain evidence="6 7">CCM 8649</strain>
    </source>
</reference>
<dbReference type="InterPro" id="IPR051912">
    <property type="entry name" value="Alkylbase_DNA_Glycosylase/TA"/>
</dbReference>
<gene>
    <name evidence="6" type="ORF">BEN49_02960</name>
</gene>
<dbReference type="AlphaFoldDB" id="A0A1G1SU30"/>
<accession>A0A1G1SU30</accession>
<dbReference type="GO" id="GO:0032131">
    <property type="term" value="F:alkylated DNA binding"/>
    <property type="evidence" value="ECO:0007669"/>
    <property type="project" value="TreeGrafter"/>
</dbReference>
<evidence type="ECO:0000256" key="4">
    <source>
        <dbReference type="ARBA" id="ARBA00023204"/>
    </source>
</evidence>
<keyword evidence="3" id="KW-0227">DNA damage</keyword>
<dbReference type="PANTHER" id="PTHR43003">
    <property type="entry name" value="DNA-3-METHYLADENINE GLYCOSYLASE"/>
    <property type="match status" value="1"/>
</dbReference>
<keyword evidence="4" id="KW-0234">DNA repair</keyword>
<keyword evidence="7" id="KW-1185">Reference proteome</keyword>
<evidence type="ECO:0000313" key="6">
    <source>
        <dbReference type="EMBL" id="OGX82138.1"/>
    </source>
</evidence>
<dbReference type="Gene3D" id="1.10.1670.40">
    <property type="match status" value="1"/>
</dbReference>
<evidence type="ECO:0000313" key="7">
    <source>
        <dbReference type="Proteomes" id="UP000177506"/>
    </source>
</evidence>
<dbReference type="GO" id="GO:0008725">
    <property type="term" value="F:DNA-3-methyladenine glycosylase activity"/>
    <property type="evidence" value="ECO:0007669"/>
    <property type="project" value="TreeGrafter"/>
</dbReference>
<dbReference type="SUPFAM" id="SSF48150">
    <property type="entry name" value="DNA-glycosylase"/>
    <property type="match status" value="1"/>
</dbReference>
<dbReference type="GO" id="GO:0032993">
    <property type="term" value="C:protein-DNA complex"/>
    <property type="evidence" value="ECO:0007669"/>
    <property type="project" value="TreeGrafter"/>
</dbReference>
<dbReference type="InterPro" id="IPR003265">
    <property type="entry name" value="HhH-GPD_domain"/>
</dbReference>
<dbReference type="EC" id="3.2.2.21" evidence="2"/>
<evidence type="ECO:0000259" key="5">
    <source>
        <dbReference type="SMART" id="SM00478"/>
    </source>
</evidence>
<dbReference type="SMART" id="SM00478">
    <property type="entry name" value="ENDO3c"/>
    <property type="match status" value="1"/>
</dbReference>
<evidence type="ECO:0000256" key="3">
    <source>
        <dbReference type="ARBA" id="ARBA00022763"/>
    </source>
</evidence>
<dbReference type="GO" id="GO:0006285">
    <property type="term" value="P:base-excision repair, AP site formation"/>
    <property type="evidence" value="ECO:0007669"/>
    <property type="project" value="TreeGrafter"/>
</dbReference>
<protein>
    <recommendedName>
        <fullName evidence="2">DNA-3-methyladenine glycosylase II</fullName>
        <ecNumber evidence="2">3.2.2.21</ecNumber>
    </recommendedName>
</protein>